<evidence type="ECO:0000256" key="1">
    <source>
        <dbReference type="SAM" id="SignalP"/>
    </source>
</evidence>
<dbReference type="STRING" id="173990.SAMN05660691_00588"/>
<gene>
    <name evidence="2" type="ORF">SAMN05660691_00588</name>
</gene>
<feature type="signal peptide" evidence="1">
    <location>
        <begin position="1"/>
        <end position="25"/>
    </location>
</feature>
<evidence type="ECO:0000313" key="2">
    <source>
        <dbReference type="EMBL" id="SEH64396.1"/>
    </source>
</evidence>
<accession>A0A1H6JYH2</accession>
<protein>
    <recommendedName>
        <fullName evidence="4">DUF5666 domain-containing protein</fullName>
    </recommendedName>
</protein>
<keyword evidence="1" id="KW-0732">Signal</keyword>
<dbReference type="EMBL" id="FNXF01000002">
    <property type="protein sequence ID" value="SEH64396.1"/>
    <property type="molecule type" value="Genomic_DNA"/>
</dbReference>
<dbReference type="RefSeq" id="WP_092790057.1">
    <property type="nucleotide sequence ID" value="NZ_FNXF01000002.1"/>
</dbReference>
<dbReference type="InterPro" id="IPR046150">
    <property type="entry name" value="DUF6152"/>
</dbReference>
<dbReference type="AlphaFoldDB" id="A0A1H6JYH2"/>
<name>A0A1H6JYH2_9GAMM</name>
<keyword evidence="3" id="KW-1185">Reference proteome</keyword>
<proteinExistence type="predicted"/>
<feature type="chain" id="PRO_5011513684" description="DUF5666 domain-containing protein" evidence="1">
    <location>
        <begin position="26"/>
        <end position="128"/>
    </location>
</feature>
<evidence type="ECO:0000313" key="3">
    <source>
        <dbReference type="Proteomes" id="UP000199371"/>
    </source>
</evidence>
<dbReference type="OrthoDB" id="6896283at2"/>
<sequence length="128" mass="14348">MRSKNTKITVISALAAIMLWLPEVAAHHGWAWTEDKQTEMTGTITEVFIGPPHPRLMIETDAGPWQVDLGNPRQTKAAGFVEGEAKTGDKVLIRGHRSANKDEHIIKAVRATINSKQYTFYPELLRED</sequence>
<reference evidence="3" key="1">
    <citation type="submission" date="2016-10" db="EMBL/GenBank/DDBJ databases">
        <authorList>
            <person name="Varghese N."/>
            <person name="Submissions S."/>
        </authorList>
    </citation>
    <scope>NUCLEOTIDE SEQUENCE [LARGE SCALE GENOMIC DNA]</scope>
    <source>
        <strain evidence="3">DSM 17616</strain>
    </source>
</reference>
<dbReference type="Pfam" id="PF19649">
    <property type="entry name" value="DUF6152"/>
    <property type="match status" value="1"/>
</dbReference>
<organism evidence="2 3">
    <name type="scientific">Rheinheimera pacifica</name>
    <dbReference type="NCBI Taxonomy" id="173990"/>
    <lineage>
        <taxon>Bacteria</taxon>
        <taxon>Pseudomonadati</taxon>
        <taxon>Pseudomonadota</taxon>
        <taxon>Gammaproteobacteria</taxon>
        <taxon>Chromatiales</taxon>
        <taxon>Chromatiaceae</taxon>
        <taxon>Rheinheimera</taxon>
    </lineage>
</organism>
<dbReference type="Proteomes" id="UP000199371">
    <property type="component" value="Unassembled WGS sequence"/>
</dbReference>
<evidence type="ECO:0008006" key="4">
    <source>
        <dbReference type="Google" id="ProtNLM"/>
    </source>
</evidence>